<protein>
    <submittedName>
        <fullName evidence="2">Uncharacterized conserved protein, Alpha-E superfamily</fullName>
    </submittedName>
</protein>
<organism evidence="2 3">
    <name type="scientific">Thalassococcus halodurans</name>
    <dbReference type="NCBI Taxonomy" id="373675"/>
    <lineage>
        <taxon>Bacteria</taxon>
        <taxon>Pseudomonadati</taxon>
        <taxon>Pseudomonadota</taxon>
        <taxon>Alphaproteobacteria</taxon>
        <taxon>Rhodobacterales</taxon>
        <taxon>Roseobacteraceae</taxon>
        <taxon>Thalassococcus</taxon>
    </lineage>
</organism>
<dbReference type="InterPro" id="IPR051680">
    <property type="entry name" value="ATP-dep_Glu-Cys_Ligase-2"/>
</dbReference>
<name>A0A1H5VLQ7_9RHOB</name>
<reference evidence="2 3" key="1">
    <citation type="submission" date="2016-10" db="EMBL/GenBank/DDBJ databases">
        <authorList>
            <person name="de Groot N.N."/>
        </authorList>
    </citation>
    <scope>NUCLEOTIDE SEQUENCE [LARGE SCALE GENOMIC DNA]</scope>
    <source>
        <strain evidence="2 3">DSM 26915</strain>
    </source>
</reference>
<dbReference type="PANTHER" id="PTHR34595:SF7">
    <property type="entry name" value="SLL1039 PROTEIN"/>
    <property type="match status" value="1"/>
</dbReference>
<accession>A0A1H5VLQ7</accession>
<dbReference type="OrthoDB" id="9803532at2"/>
<evidence type="ECO:0000313" key="3">
    <source>
        <dbReference type="Proteomes" id="UP000236752"/>
    </source>
</evidence>
<dbReference type="PANTHER" id="PTHR34595">
    <property type="entry name" value="BLR5612 PROTEIN"/>
    <property type="match status" value="1"/>
</dbReference>
<evidence type="ECO:0000259" key="1">
    <source>
        <dbReference type="Pfam" id="PF04168"/>
    </source>
</evidence>
<dbReference type="Proteomes" id="UP000236752">
    <property type="component" value="Unassembled WGS sequence"/>
</dbReference>
<keyword evidence="3" id="KW-1185">Reference proteome</keyword>
<dbReference type="Pfam" id="PF04168">
    <property type="entry name" value="Alpha-E"/>
    <property type="match status" value="1"/>
</dbReference>
<dbReference type="InterPro" id="IPR007296">
    <property type="entry name" value="DUF403"/>
</dbReference>
<sequence length="317" mass="35847">MLSRTADHLYWMGRYIERAETTARLLEVGARNALLPDVAGGFRNDWDAVLRALGVYDNFIEKFGELVERNITTFLFFDADNPTSVLSCLSAARENARVVRTALTGHTWDAINSSFQELKDFQRIERSKLSLTDLAEWTLHTVSLIRGAIDGTQLRDDGYRFIGLGMAIERGDNTARLLDVKYYVLLPSLSYVGSALDQTQWTALLRSMSAYRAFKWAYRGDITATKIAHFVILNEEFPRSLLSCTRAINEHLDMLSRRYGRPSQAQSVARSMLAELAEAQVGEIFDEGLHEFLTRYMRRNAEAAVIIQNTYLAGVPA</sequence>
<dbReference type="RefSeq" id="WP_103909482.1">
    <property type="nucleotide sequence ID" value="NZ_FNUZ01000002.1"/>
</dbReference>
<proteinExistence type="predicted"/>
<gene>
    <name evidence="2" type="ORF">SAMN04488045_1095</name>
</gene>
<dbReference type="AlphaFoldDB" id="A0A1H5VLQ7"/>
<feature type="domain" description="DUF403" evidence="1">
    <location>
        <begin position="1"/>
        <end position="312"/>
    </location>
</feature>
<dbReference type="EMBL" id="FNUZ01000002">
    <property type="protein sequence ID" value="SEF88133.1"/>
    <property type="molecule type" value="Genomic_DNA"/>
</dbReference>
<evidence type="ECO:0000313" key="2">
    <source>
        <dbReference type="EMBL" id="SEF88133.1"/>
    </source>
</evidence>